<evidence type="ECO:0000256" key="16">
    <source>
        <dbReference type="RuleBase" id="RU000532"/>
    </source>
</evidence>
<comment type="subcellular location">
    <subcellularLocation>
        <location evidence="13">Cytoplasm</location>
    </subcellularLocation>
</comment>
<dbReference type="GO" id="GO:0006094">
    <property type="term" value="P:gluconeogenesis"/>
    <property type="evidence" value="ECO:0007669"/>
    <property type="project" value="TreeGrafter"/>
</dbReference>
<keyword evidence="7 13" id="KW-0963">Cytoplasm</keyword>
<evidence type="ECO:0000256" key="6">
    <source>
        <dbReference type="ARBA" id="ARBA00016471"/>
    </source>
</evidence>
<evidence type="ECO:0000313" key="18">
    <source>
        <dbReference type="Proteomes" id="UP000177199"/>
    </source>
</evidence>
<evidence type="ECO:0000256" key="11">
    <source>
        <dbReference type="ARBA" id="ARBA00022840"/>
    </source>
</evidence>
<evidence type="ECO:0000256" key="5">
    <source>
        <dbReference type="ARBA" id="ARBA00013061"/>
    </source>
</evidence>
<dbReference type="GO" id="GO:0005524">
    <property type="term" value="F:ATP binding"/>
    <property type="evidence" value="ECO:0007669"/>
    <property type="project" value="UniProtKB-KW"/>
</dbReference>
<feature type="binding site" evidence="13 15">
    <location>
        <position position="326"/>
    </location>
    <ligand>
        <name>ATP</name>
        <dbReference type="ChEBI" id="CHEBI:30616"/>
    </ligand>
</feature>
<evidence type="ECO:0000256" key="13">
    <source>
        <dbReference type="HAMAP-Rule" id="MF_00145"/>
    </source>
</evidence>
<comment type="caution">
    <text evidence="17">The sequence shown here is derived from an EMBL/GenBank/DDBJ whole genome shotgun (WGS) entry which is preliminary data.</text>
</comment>
<dbReference type="PIRSF" id="PIRSF000724">
    <property type="entry name" value="Pgk"/>
    <property type="match status" value="1"/>
</dbReference>
<comment type="pathway">
    <text evidence="2 13">Carbohydrate degradation; glycolysis; pyruvate from D-glyceraldehyde 3-phosphate: step 2/5.</text>
</comment>
<dbReference type="PANTHER" id="PTHR11406:SF23">
    <property type="entry name" value="PHOSPHOGLYCERATE KINASE 1, CHLOROPLASTIC-RELATED"/>
    <property type="match status" value="1"/>
</dbReference>
<dbReference type="HAMAP" id="MF_00145">
    <property type="entry name" value="Phosphoglyc_kinase"/>
    <property type="match status" value="1"/>
</dbReference>
<evidence type="ECO:0000256" key="2">
    <source>
        <dbReference type="ARBA" id="ARBA00004838"/>
    </source>
</evidence>
<dbReference type="GO" id="GO:0006096">
    <property type="term" value="P:glycolytic process"/>
    <property type="evidence" value="ECO:0007669"/>
    <property type="project" value="UniProtKB-UniRule"/>
</dbReference>
<keyword evidence="10 13" id="KW-0418">Kinase</keyword>
<dbReference type="FunFam" id="3.40.50.1260:FF:000006">
    <property type="entry name" value="Phosphoglycerate kinase"/>
    <property type="match status" value="1"/>
</dbReference>
<evidence type="ECO:0000256" key="3">
    <source>
        <dbReference type="ARBA" id="ARBA00008982"/>
    </source>
</evidence>
<dbReference type="EMBL" id="MFZV01000016">
    <property type="protein sequence ID" value="OGK31233.1"/>
    <property type="molecule type" value="Genomic_DNA"/>
</dbReference>
<evidence type="ECO:0000256" key="15">
    <source>
        <dbReference type="PIRSR" id="PIRSR000724-2"/>
    </source>
</evidence>
<dbReference type="UniPathway" id="UPA00109">
    <property type="reaction ID" value="UER00185"/>
</dbReference>
<keyword evidence="12 13" id="KW-0324">Glycolysis</keyword>
<sequence>MKSQVKYIDRAHINNKTVLLRVDFNVALTKSAKVADDYRIRQSIPTIKYLLSKKNKIILVSHLGRPADREPELSMRPVISHLNSLLKNSRVILVKDFTSDKGRKMIENQKHNEILMLENIRYYKGEQKNTVSFSKKLASIADVFVNDAFGVSHRNNASVTGITKYLSSYGGLLLKKEIETITKFLSNPKKPYVAIIGGAKISTKIEFVDKLLGYADFLLIGGGVADTMLKAQGYEIGKSYEDKAEEKLAKKLIILAKKKKTQLILPLDVIVGNSISTDYSTEIRKIGDVPKNKYILDIGPETEAAFGSLIGKAKTIIWNGPIGYFENKLFRRGTDYIYYAITHNKSASSIVGGGSTLAAISKKEYLDKISHISTGGGAMLEFIEKGTLPGIEALKN</sequence>
<reference evidence="17 18" key="1">
    <citation type="journal article" date="2016" name="Nat. Commun.">
        <title>Thousands of microbial genomes shed light on interconnected biogeochemical processes in an aquifer system.</title>
        <authorList>
            <person name="Anantharaman K."/>
            <person name="Brown C.T."/>
            <person name="Hug L.A."/>
            <person name="Sharon I."/>
            <person name="Castelle C.J."/>
            <person name="Probst A.J."/>
            <person name="Thomas B.C."/>
            <person name="Singh A."/>
            <person name="Wilkins M.J."/>
            <person name="Karaoz U."/>
            <person name="Brodie E.L."/>
            <person name="Williams K.H."/>
            <person name="Hubbard S.S."/>
            <person name="Banfield J.F."/>
        </authorList>
    </citation>
    <scope>NUCLEOTIDE SEQUENCE [LARGE SCALE GENOMIC DNA]</scope>
</reference>
<feature type="binding site" evidence="13">
    <location>
        <position position="154"/>
    </location>
    <ligand>
        <name>substrate</name>
    </ligand>
</feature>
<gene>
    <name evidence="13" type="primary">pgk</name>
    <name evidence="17" type="ORF">A3F29_04690</name>
</gene>
<evidence type="ECO:0000256" key="4">
    <source>
        <dbReference type="ARBA" id="ARBA00011245"/>
    </source>
</evidence>
<accession>A0A1F7HJG8</accession>
<proteinExistence type="inferred from homology"/>
<comment type="catalytic activity">
    <reaction evidence="1 13 16">
        <text>(2R)-3-phosphoglycerate + ATP = (2R)-3-phospho-glyceroyl phosphate + ADP</text>
        <dbReference type="Rhea" id="RHEA:14801"/>
        <dbReference type="ChEBI" id="CHEBI:30616"/>
        <dbReference type="ChEBI" id="CHEBI:57604"/>
        <dbReference type="ChEBI" id="CHEBI:58272"/>
        <dbReference type="ChEBI" id="CHEBI:456216"/>
        <dbReference type="EC" id="2.7.2.3"/>
    </reaction>
</comment>
<evidence type="ECO:0000256" key="9">
    <source>
        <dbReference type="ARBA" id="ARBA00022741"/>
    </source>
</evidence>
<feature type="binding site" evidence="13 14">
    <location>
        <begin position="62"/>
        <end position="65"/>
    </location>
    <ligand>
        <name>substrate</name>
    </ligand>
</feature>
<protein>
    <recommendedName>
        <fullName evidence="6 13">Phosphoglycerate kinase</fullName>
        <ecNumber evidence="5 13">2.7.2.3</ecNumber>
    </recommendedName>
</protein>
<keyword evidence="9 13" id="KW-0547">Nucleotide-binding</keyword>
<dbReference type="Pfam" id="PF00162">
    <property type="entry name" value="PGK"/>
    <property type="match status" value="1"/>
</dbReference>
<dbReference type="SUPFAM" id="SSF53748">
    <property type="entry name" value="Phosphoglycerate kinase"/>
    <property type="match status" value="1"/>
</dbReference>
<evidence type="ECO:0000256" key="14">
    <source>
        <dbReference type="PIRSR" id="PIRSR000724-1"/>
    </source>
</evidence>
<dbReference type="InterPro" id="IPR001576">
    <property type="entry name" value="Phosphoglycerate_kinase"/>
</dbReference>
<dbReference type="FunFam" id="3.40.50.1260:FF:000031">
    <property type="entry name" value="Phosphoglycerate kinase 1"/>
    <property type="match status" value="1"/>
</dbReference>
<evidence type="ECO:0000256" key="10">
    <source>
        <dbReference type="ARBA" id="ARBA00022777"/>
    </source>
</evidence>
<dbReference type="InterPro" id="IPR036043">
    <property type="entry name" value="Phosphoglycerate_kinase_sf"/>
</dbReference>
<evidence type="ECO:0000256" key="7">
    <source>
        <dbReference type="ARBA" id="ARBA00022490"/>
    </source>
</evidence>
<evidence type="ECO:0000313" key="17">
    <source>
        <dbReference type="EMBL" id="OGK31233.1"/>
    </source>
</evidence>
<feature type="binding site" evidence="13">
    <location>
        <position position="121"/>
    </location>
    <ligand>
        <name>substrate</name>
    </ligand>
</feature>
<name>A0A1F7HJG8_9BACT</name>
<feature type="binding site" evidence="14">
    <location>
        <position position="154"/>
    </location>
    <ligand>
        <name>(2R)-3-phosphoglycerate</name>
        <dbReference type="ChEBI" id="CHEBI:58272"/>
    </ligand>
</feature>
<keyword evidence="8 13" id="KW-0808">Transferase</keyword>
<dbReference type="AlphaFoldDB" id="A0A1F7HJG8"/>
<comment type="subunit">
    <text evidence="4 13">Monomer.</text>
</comment>
<feature type="binding site" evidence="14">
    <location>
        <position position="39"/>
    </location>
    <ligand>
        <name>(2R)-3-phosphoglycerate</name>
        <dbReference type="ChEBI" id="CHEBI:58272"/>
    </ligand>
</feature>
<feature type="binding site" evidence="13 14">
    <location>
        <begin position="23"/>
        <end position="25"/>
    </location>
    <ligand>
        <name>substrate</name>
    </ligand>
</feature>
<dbReference type="GO" id="GO:0004618">
    <property type="term" value="F:phosphoglycerate kinase activity"/>
    <property type="evidence" value="ECO:0007669"/>
    <property type="project" value="UniProtKB-UniRule"/>
</dbReference>
<dbReference type="Gene3D" id="3.40.50.1260">
    <property type="entry name" value="Phosphoglycerate kinase, N-terminal domain"/>
    <property type="match status" value="2"/>
</dbReference>
<dbReference type="GO" id="GO:0005829">
    <property type="term" value="C:cytosol"/>
    <property type="evidence" value="ECO:0007669"/>
    <property type="project" value="TreeGrafter"/>
</dbReference>
<feature type="binding site" evidence="14">
    <location>
        <position position="121"/>
    </location>
    <ligand>
        <name>(2R)-3-phosphoglycerate</name>
        <dbReference type="ChEBI" id="CHEBI:58272"/>
    </ligand>
</feature>
<feature type="binding site" evidence="13">
    <location>
        <position position="39"/>
    </location>
    <ligand>
        <name>substrate</name>
    </ligand>
</feature>
<comment type="similarity">
    <text evidence="3 13 16">Belongs to the phosphoglycerate kinase family.</text>
</comment>
<organism evidence="17 18">
    <name type="scientific">Candidatus Roizmanbacteria bacterium RIFCSPHIGHO2_12_FULL_33_9</name>
    <dbReference type="NCBI Taxonomy" id="1802045"/>
    <lineage>
        <taxon>Bacteria</taxon>
        <taxon>Candidatus Roizmaniibacteriota</taxon>
    </lineage>
</organism>
<evidence type="ECO:0000256" key="1">
    <source>
        <dbReference type="ARBA" id="ARBA00000642"/>
    </source>
</evidence>
<evidence type="ECO:0000256" key="8">
    <source>
        <dbReference type="ARBA" id="ARBA00022679"/>
    </source>
</evidence>
<dbReference type="PANTHER" id="PTHR11406">
    <property type="entry name" value="PHOSPHOGLYCERATE KINASE"/>
    <property type="match status" value="1"/>
</dbReference>
<dbReference type="GO" id="GO:0043531">
    <property type="term" value="F:ADP binding"/>
    <property type="evidence" value="ECO:0007669"/>
    <property type="project" value="TreeGrafter"/>
</dbReference>
<feature type="binding site" evidence="13 15">
    <location>
        <position position="204"/>
    </location>
    <ligand>
        <name>ATP</name>
        <dbReference type="ChEBI" id="CHEBI:30616"/>
    </ligand>
</feature>
<dbReference type="InterPro" id="IPR015824">
    <property type="entry name" value="Phosphoglycerate_kinase_N"/>
</dbReference>
<comment type="caution">
    <text evidence="13">Lacks conserved residue(s) required for the propagation of feature annotation.</text>
</comment>
<evidence type="ECO:0000256" key="12">
    <source>
        <dbReference type="ARBA" id="ARBA00023152"/>
    </source>
</evidence>
<dbReference type="Proteomes" id="UP000177199">
    <property type="component" value="Unassembled WGS sequence"/>
</dbReference>
<dbReference type="PRINTS" id="PR00477">
    <property type="entry name" value="PHGLYCKINASE"/>
</dbReference>
<dbReference type="EC" id="2.7.2.3" evidence="5 13"/>
<keyword evidence="11 13" id="KW-0067">ATP-binding</keyword>